<sequence length="150" mass="17218">MEKYQKLIFVCTGNTCRSPMAEAIYRNLEKVSERKVLSRGLVVLFPEPINPKAEVVLKKHDLEIMNHVSKGLKTSDIDDNTIILTMTESQKRKILELYPGVKDIYTIKEYAGEIGDVVDPYGGTLVEYEECYIELARLVKKTVYKLNEEE</sequence>
<dbReference type="SUPFAM" id="SSF52788">
    <property type="entry name" value="Phosphotyrosine protein phosphatases I"/>
    <property type="match status" value="1"/>
</dbReference>
<dbReference type="PANTHER" id="PTHR11717:SF31">
    <property type="entry name" value="LOW MOLECULAR WEIGHT PROTEIN-TYROSINE-PHOSPHATASE ETP-RELATED"/>
    <property type="match status" value="1"/>
</dbReference>
<dbReference type="AlphaFoldDB" id="A0A839K5B3"/>
<dbReference type="PRINTS" id="PR00719">
    <property type="entry name" value="LMWPTPASE"/>
</dbReference>
<evidence type="ECO:0000256" key="1">
    <source>
        <dbReference type="ARBA" id="ARBA00011063"/>
    </source>
</evidence>
<dbReference type="PANTHER" id="PTHR11717">
    <property type="entry name" value="LOW MOLECULAR WEIGHT PROTEIN TYROSINE PHOSPHATASE"/>
    <property type="match status" value="1"/>
</dbReference>
<dbReference type="CDD" id="cd16344">
    <property type="entry name" value="LMWPAP"/>
    <property type="match status" value="1"/>
</dbReference>
<feature type="domain" description="Phosphotyrosine protein phosphatase I" evidence="5">
    <location>
        <begin position="5"/>
        <end position="145"/>
    </location>
</feature>
<organism evidence="6 7">
    <name type="scientific">Variimorphobacter saccharofermentans</name>
    <dbReference type="NCBI Taxonomy" id="2755051"/>
    <lineage>
        <taxon>Bacteria</taxon>
        <taxon>Bacillati</taxon>
        <taxon>Bacillota</taxon>
        <taxon>Clostridia</taxon>
        <taxon>Lachnospirales</taxon>
        <taxon>Lachnospiraceae</taxon>
        <taxon>Variimorphobacter</taxon>
    </lineage>
</organism>
<feature type="active site" description="Proton donor" evidence="4">
    <location>
        <position position="119"/>
    </location>
</feature>
<comment type="similarity">
    <text evidence="1">Belongs to the low molecular weight phosphotyrosine protein phosphatase family.</text>
</comment>
<dbReference type="InterPro" id="IPR050438">
    <property type="entry name" value="LMW_PTPase"/>
</dbReference>
<proteinExistence type="inferred from homology"/>
<evidence type="ECO:0000256" key="2">
    <source>
        <dbReference type="ARBA" id="ARBA00022801"/>
    </source>
</evidence>
<dbReference type="SMART" id="SM00226">
    <property type="entry name" value="LMWPc"/>
    <property type="match status" value="1"/>
</dbReference>
<dbReference type="GO" id="GO:0004725">
    <property type="term" value="F:protein tyrosine phosphatase activity"/>
    <property type="evidence" value="ECO:0007669"/>
    <property type="project" value="InterPro"/>
</dbReference>
<feature type="active site" evidence="4">
    <location>
        <position position="17"/>
    </location>
</feature>
<dbReference type="InterPro" id="IPR023485">
    <property type="entry name" value="Ptyr_pPase"/>
</dbReference>
<keyword evidence="7" id="KW-1185">Reference proteome</keyword>
<dbReference type="Pfam" id="PF01451">
    <property type="entry name" value="LMWPc"/>
    <property type="match status" value="1"/>
</dbReference>
<evidence type="ECO:0000259" key="5">
    <source>
        <dbReference type="SMART" id="SM00226"/>
    </source>
</evidence>
<keyword evidence="3" id="KW-0904">Protein phosphatase</keyword>
<keyword evidence="2" id="KW-0378">Hydrolase</keyword>
<dbReference type="Proteomes" id="UP000574276">
    <property type="component" value="Unassembled WGS sequence"/>
</dbReference>
<reference evidence="6 7" key="1">
    <citation type="submission" date="2020-07" db="EMBL/GenBank/DDBJ databases">
        <title>Characterization and genome sequencing of isolate MD1, a novel member within the family Lachnospiraceae.</title>
        <authorList>
            <person name="Rettenmaier R."/>
            <person name="Di Bello L."/>
            <person name="Zinser C."/>
            <person name="Scheitz K."/>
            <person name="Liebl W."/>
            <person name="Zverlov V."/>
        </authorList>
    </citation>
    <scope>NUCLEOTIDE SEQUENCE [LARGE SCALE GENOMIC DNA]</scope>
    <source>
        <strain evidence="6 7">MD1</strain>
    </source>
</reference>
<dbReference type="InterPro" id="IPR017867">
    <property type="entry name" value="Tyr_phospatase_low_mol_wt"/>
</dbReference>
<dbReference type="Gene3D" id="3.40.50.2300">
    <property type="match status" value="1"/>
</dbReference>
<evidence type="ECO:0000256" key="3">
    <source>
        <dbReference type="ARBA" id="ARBA00022912"/>
    </source>
</evidence>
<evidence type="ECO:0000313" key="6">
    <source>
        <dbReference type="EMBL" id="MBB2184548.1"/>
    </source>
</evidence>
<gene>
    <name evidence="6" type="ORF">H0486_16845</name>
</gene>
<feature type="active site" description="Nucleophile" evidence="4">
    <location>
        <position position="11"/>
    </location>
</feature>
<dbReference type="EMBL" id="JACEGA010000001">
    <property type="protein sequence ID" value="MBB2184548.1"/>
    <property type="molecule type" value="Genomic_DNA"/>
</dbReference>
<dbReference type="InterPro" id="IPR036196">
    <property type="entry name" value="Ptyr_pPase_sf"/>
</dbReference>
<protein>
    <submittedName>
        <fullName evidence="6">Low molecular weight protein arginine phosphatase</fullName>
    </submittedName>
</protein>
<comment type="caution">
    <text evidence="6">The sequence shown here is derived from an EMBL/GenBank/DDBJ whole genome shotgun (WGS) entry which is preliminary data.</text>
</comment>
<accession>A0A839K5B3</accession>
<dbReference type="RefSeq" id="WP_228354112.1">
    <property type="nucleotide sequence ID" value="NZ_JACEGA010000001.1"/>
</dbReference>
<evidence type="ECO:0000313" key="7">
    <source>
        <dbReference type="Proteomes" id="UP000574276"/>
    </source>
</evidence>
<evidence type="ECO:0000256" key="4">
    <source>
        <dbReference type="PIRSR" id="PIRSR617867-1"/>
    </source>
</evidence>
<name>A0A839K5B3_9FIRM</name>